<dbReference type="SUPFAM" id="SSF50156">
    <property type="entry name" value="PDZ domain-like"/>
    <property type="match status" value="1"/>
</dbReference>
<dbReference type="PATRIC" id="fig|263475.3.peg.4197"/>
<gene>
    <name evidence="3" type="ORF">AMD00_14640</name>
</gene>
<evidence type="ECO:0000313" key="3">
    <source>
        <dbReference type="EMBL" id="KOO49580.1"/>
    </source>
</evidence>
<dbReference type="SMART" id="SM00228">
    <property type="entry name" value="PDZ"/>
    <property type="match status" value="1"/>
</dbReference>
<protein>
    <recommendedName>
        <fullName evidence="2">PDZ domain-containing protein</fullName>
    </recommendedName>
</protein>
<sequence>MYLDIIVELVKGIGRFFLNPILYIAIIFAVLLGYRRVITERRSFNTRIRWGWTETLFLLKDGWLLALGISIVSIAIGLVVPFEYLVLFSCASIICILTFYYYTASAVYPLAIAFGVIWYLYTNDKSFDFLGWTFSGGSIDEGLYVVIPAFIGLLLLAEGILIYKHASNFASPRLEKSDRGMQATTYLVKRLWLLPIFFVIPGGLIQEYIPYWPRFTMFNTTFSIILVPVVIGFQQRTRKTLPVHFYPRMGKTIILLALIVLIGAGIAYNVTVLGYIAVCIAVCGRILISITYVWTERNAGYAVTPNNSGVVIAAVLPGSPAQAMGLQVGECIRKVNGIEVQTEEELYEALQINAAHCRIEVLNHEGEVRLRQHVIHRHDHYKIGLLVVR</sequence>
<dbReference type="InterPro" id="IPR001478">
    <property type="entry name" value="PDZ"/>
</dbReference>
<dbReference type="OrthoDB" id="198399at2"/>
<dbReference type="Pfam" id="PF17820">
    <property type="entry name" value="PDZ_6"/>
    <property type="match status" value="1"/>
</dbReference>
<dbReference type="PROSITE" id="PS50106">
    <property type="entry name" value="PDZ"/>
    <property type="match status" value="1"/>
</dbReference>
<dbReference type="Proteomes" id="UP000036867">
    <property type="component" value="Unassembled WGS sequence"/>
</dbReference>
<feature type="transmembrane region" description="Helical" evidence="1">
    <location>
        <begin position="12"/>
        <end position="34"/>
    </location>
</feature>
<proteinExistence type="predicted"/>
<dbReference type="AlphaFoldDB" id="A0A0M0LER3"/>
<evidence type="ECO:0000313" key="4">
    <source>
        <dbReference type="Proteomes" id="UP000036867"/>
    </source>
</evidence>
<dbReference type="RefSeq" id="WP_053417746.1">
    <property type="nucleotide sequence ID" value="NZ_LILB01000005.1"/>
</dbReference>
<dbReference type="EMBL" id="LILB01000005">
    <property type="protein sequence ID" value="KOO49580.1"/>
    <property type="molecule type" value="Genomic_DNA"/>
</dbReference>
<comment type="caution">
    <text evidence="3">The sequence shown here is derived from an EMBL/GenBank/DDBJ whole genome shotgun (WGS) entry which is preliminary data.</text>
</comment>
<feature type="transmembrane region" description="Helical" evidence="1">
    <location>
        <begin position="55"/>
        <end position="78"/>
    </location>
</feature>
<accession>A0A0M0LER3</accession>
<keyword evidence="1" id="KW-0812">Transmembrane</keyword>
<feature type="transmembrane region" description="Helical" evidence="1">
    <location>
        <begin position="142"/>
        <end position="163"/>
    </location>
</feature>
<feature type="domain" description="PDZ" evidence="2">
    <location>
        <begin position="287"/>
        <end position="365"/>
    </location>
</feature>
<dbReference type="STRING" id="263475.AMD00_14640"/>
<feature type="transmembrane region" description="Helical" evidence="1">
    <location>
        <begin position="215"/>
        <end position="233"/>
    </location>
</feature>
<name>A0A0M0LER3_9BACL</name>
<dbReference type="Gene3D" id="2.30.42.10">
    <property type="match status" value="1"/>
</dbReference>
<dbReference type="InterPro" id="IPR036034">
    <property type="entry name" value="PDZ_sf"/>
</dbReference>
<feature type="transmembrane region" description="Helical" evidence="1">
    <location>
        <begin position="272"/>
        <end position="294"/>
    </location>
</feature>
<reference evidence="4" key="1">
    <citation type="submission" date="2015-08" db="EMBL/GenBank/DDBJ databases">
        <title>Fjat-10028 dsm 16317.</title>
        <authorList>
            <person name="Liu B."/>
            <person name="Wang J."/>
            <person name="Zhu Y."/>
            <person name="Liu G."/>
            <person name="Chen Q."/>
            <person name="Chen Z."/>
            <person name="Lan J."/>
            <person name="Che J."/>
            <person name="Ge C."/>
            <person name="Shi H."/>
            <person name="Pan Z."/>
            <person name="Liu X."/>
        </authorList>
    </citation>
    <scope>NUCLEOTIDE SEQUENCE [LARGE SCALE GENOMIC DNA]</scope>
    <source>
        <strain evidence="4">DSM 16317</strain>
    </source>
</reference>
<keyword evidence="1" id="KW-0472">Membrane</keyword>
<dbReference type="InterPro" id="IPR041489">
    <property type="entry name" value="PDZ_6"/>
</dbReference>
<feature type="transmembrane region" description="Helical" evidence="1">
    <location>
        <begin position="106"/>
        <end position="122"/>
    </location>
</feature>
<feature type="transmembrane region" description="Helical" evidence="1">
    <location>
        <begin position="191"/>
        <end position="209"/>
    </location>
</feature>
<keyword evidence="4" id="KW-1185">Reference proteome</keyword>
<evidence type="ECO:0000256" key="1">
    <source>
        <dbReference type="SAM" id="Phobius"/>
    </source>
</evidence>
<dbReference type="GeneID" id="301137336"/>
<keyword evidence="1" id="KW-1133">Transmembrane helix</keyword>
<feature type="transmembrane region" description="Helical" evidence="1">
    <location>
        <begin position="245"/>
        <end position="266"/>
    </location>
</feature>
<organism evidence="3 4">
    <name type="scientific">Viridibacillus arvi</name>
    <dbReference type="NCBI Taxonomy" id="263475"/>
    <lineage>
        <taxon>Bacteria</taxon>
        <taxon>Bacillati</taxon>
        <taxon>Bacillota</taxon>
        <taxon>Bacilli</taxon>
        <taxon>Bacillales</taxon>
        <taxon>Caryophanaceae</taxon>
        <taxon>Viridibacillus</taxon>
    </lineage>
</organism>
<evidence type="ECO:0000259" key="2">
    <source>
        <dbReference type="PROSITE" id="PS50106"/>
    </source>
</evidence>